<keyword evidence="4" id="KW-0346">Stress response</keyword>
<dbReference type="CDD" id="cd00165">
    <property type="entry name" value="S4"/>
    <property type="match status" value="1"/>
</dbReference>
<dbReference type="InterPro" id="IPR036986">
    <property type="entry name" value="S4_RNA-bd_sf"/>
</dbReference>
<dbReference type="HOGENOM" id="CLU_101003_2_0_5"/>
<dbReference type="OrthoDB" id="9797176at2"/>
<dbReference type="STRING" id="1384459.GL4_3305"/>
<gene>
    <name evidence="4" type="ORF">GL4_3305</name>
</gene>
<keyword evidence="5" id="KW-1185">Reference proteome</keyword>
<reference evidence="4 5" key="1">
    <citation type="submission" date="2014-09" db="EMBL/GenBank/DDBJ databases">
        <title>Genome sequencing of Methyloceanibacter caenitepidi Gela4.</title>
        <authorList>
            <person name="Takeuchi M."/>
            <person name="Susumu S."/>
            <person name="Kamagata Y."/>
            <person name="Oshima K."/>
            <person name="Hattori M."/>
            <person name="Iwasaki W."/>
        </authorList>
    </citation>
    <scope>NUCLEOTIDE SEQUENCE [LARGE SCALE GENOMIC DNA]</scope>
    <source>
        <strain evidence="4 5">Gela4</strain>
    </source>
</reference>
<dbReference type="GO" id="GO:0003723">
    <property type="term" value="F:RNA binding"/>
    <property type="evidence" value="ECO:0007669"/>
    <property type="project" value="UniProtKB-KW"/>
</dbReference>
<dbReference type="Proteomes" id="UP000031643">
    <property type="component" value="Chromosome"/>
</dbReference>
<organism evidence="4 5">
    <name type="scientific">Methyloceanibacter caenitepidi</name>
    <dbReference type="NCBI Taxonomy" id="1384459"/>
    <lineage>
        <taxon>Bacteria</taxon>
        <taxon>Pseudomonadati</taxon>
        <taxon>Pseudomonadota</taxon>
        <taxon>Alphaproteobacteria</taxon>
        <taxon>Hyphomicrobiales</taxon>
        <taxon>Hyphomicrobiaceae</taxon>
        <taxon>Methyloceanibacter</taxon>
    </lineage>
</organism>
<dbReference type="InterPro" id="IPR002942">
    <property type="entry name" value="S4_RNA-bd"/>
</dbReference>
<dbReference type="EMBL" id="AP014648">
    <property type="protein sequence ID" value="BAQ18730.1"/>
    <property type="molecule type" value="Genomic_DNA"/>
</dbReference>
<dbReference type="AlphaFoldDB" id="A0A0A8K732"/>
<proteinExistence type="predicted"/>
<dbReference type="RefSeq" id="WP_045369002.1">
    <property type="nucleotide sequence ID" value="NZ_AP014648.1"/>
</dbReference>
<dbReference type="KEGG" id="mcg:GL4_3305"/>
<evidence type="ECO:0000256" key="2">
    <source>
        <dbReference type="SAM" id="MobiDB-lite"/>
    </source>
</evidence>
<feature type="region of interest" description="Disordered" evidence="2">
    <location>
        <begin position="85"/>
        <end position="109"/>
    </location>
</feature>
<dbReference type="Pfam" id="PF01479">
    <property type="entry name" value="S4"/>
    <property type="match status" value="1"/>
</dbReference>
<dbReference type="SMART" id="SM00363">
    <property type="entry name" value="S4"/>
    <property type="match status" value="1"/>
</dbReference>
<sequence>MTGQRLDKWLWCARAAKTRSAAARLIADGKVRINGERVRKPSRIVQRGDVITATPPGRLVVWRILDAADRRGPAPLARTLYEDLTPPVGETETGSAREARVGARPTKRDRRRIDTFRTFWS</sequence>
<evidence type="ECO:0000259" key="3">
    <source>
        <dbReference type="SMART" id="SM00363"/>
    </source>
</evidence>
<dbReference type="SUPFAM" id="SSF55174">
    <property type="entry name" value="Alpha-L RNA-binding motif"/>
    <property type="match status" value="1"/>
</dbReference>
<evidence type="ECO:0000256" key="1">
    <source>
        <dbReference type="PROSITE-ProRule" id="PRU00182"/>
    </source>
</evidence>
<evidence type="ECO:0000313" key="4">
    <source>
        <dbReference type="EMBL" id="BAQ18730.1"/>
    </source>
</evidence>
<accession>A0A0A8K732</accession>
<feature type="domain" description="RNA-binding S4" evidence="3">
    <location>
        <begin position="4"/>
        <end position="69"/>
    </location>
</feature>
<keyword evidence="1" id="KW-0694">RNA-binding</keyword>
<dbReference type="Gene3D" id="3.10.290.10">
    <property type="entry name" value="RNA-binding S4 domain"/>
    <property type="match status" value="1"/>
</dbReference>
<dbReference type="PROSITE" id="PS50889">
    <property type="entry name" value="S4"/>
    <property type="match status" value="1"/>
</dbReference>
<protein>
    <submittedName>
        <fullName evidence="4">Ribosome-associated heat shock protein</fullName>
    </submittedName>
</protein>
<evidence type="ECO:0000313" key="5">
    <source>
        <dbReference type="Proteomes" id="UP000031643"/>
    </source>
</evidence>
<name>A0A0A8K732_9HYPH</name>